<dbReference type="HOGENOM" id="CLU_1912455_0_0_2"/>
<gene>
    <name evidence="1" type="ordered locus">Vdis_2351</name>
</gene>
<dbReference type="STRING" id="572478.Vdis_2351"/>
<evidence type="ECO:0000313" key="1">
    <source>
        <dbReference type="EMBL" id="ADN51719.1"/>
    </source>
</evidence>
<evidence type="ECO:0008006" key="3">
    <source>
        <dbReference type="Google" id="ProtNLM"/>
    </source>
</evidence>
<proteinExistence type="predicted"/>
<dbReference type="KEGG" id="vdi:Vdis_2351"/>
<dbReference type="eggNOG" id="arCOG05697">
    <property type="taxonomic scope" value="Archaea"/>
</dbReference>
<sequence>MTASENLMVDTKKVKILILQMLKDMVLNAKGQLITFRPAKVAQDISIWTRKSPRSESVIVRNFLEELVELGLIRVIKRSARGKVYGIMRNTEFWLILEHNNVHEILSFIDGYKSARRSNTSINMLRELANAQKINLAQTATNGGNKNISGNP</sequence>
<evidence type="ECO:0000313" key="2">
    <source>
        <dbReference type="Proteomes" id="UP000006681"/>
    </source>
</evidence>
<dbReference type="GeneID" id="9753306"/>
<dbReference type="RefSeq" id="WP_013337444.1">
    <property type="nucleotide sequence ID" value="NC_014537.1"/>
</dbReference>
<reference evidence="2" key="2">
    <citation type="journal article" date="2010" name="Stand. Genomic Sci.">
        <title>Complete genome sequence of Vulcanisaeta distributa type strain (IC-017T).</title>
        <authorList>
            <person name="Mavromatis K."/>
            <person name="Sikorski J."/>
            <person name="Pabst E."/>
            <person name="Teshima H."/>
            <person name="Lapidus A."/>
            <person name="Lucas S."/>
            <person name="Nolan M."/>
            <person name="Glavina Del Rio T."/>
            <person name="Cheng J."/>
            <person name="Bruce D."/>
            <person name="Goodwin L."/>
            <person name="Pitluck S."/>
            <person name="Liolios K."/>
            <person name="Ivanova N."/>
            <person name="Mikhailova N."/>
            <person name="Pati A."/>
            <person name="Chen A."/>
            <person name="Palaniappan K."/>
            <person name="Land M."/>
            <person name="Hauser L."/>
            <person name="Chang Y."/>
            <person name="Jeffries C."/>
            <person name="Rohde M."/>
            <person name="Spring S."/>
            <person name="Goker M."/>
            <person name="Wirth R."/>
            <person name="Woyke T."/>
            <person name="Bristow J."/>
            <person name="Eisen J."/>
            <person name="Markowitz V."/>
            <person name="Hugenholtz P."/>
            <person name="Klenk H."/>
            <person name="Kyrpides N."/>
        </authorList>
    </citation>
    <scope>NUCLEOTIDE SEQUENCE [LARGE SCALE GENOMIC DNA]</scope>
    <source>
        <strain evidence="2">DSM 14429 / JCM 11212 / NBRC 100878 / IC-017</strain>
    </source>
</reference>
<accession>E1QR29</accession>
<dbReference type="EMBL" id="CP002100">
    <property type="protein sequence ID" value="ADN51719.1"/>
    <property type="molecule type" value="Genomic_DNA"/>
</dbReference>
<reference evidence="1 2" key="1">
    <citation type="journal article" date="2010" name="Stand. Genomic Sci.">
        <title>Complete genome sequence of Vulcanisaeta distributa type strain (IC-017).</title>
        <authorList>
            <person name="Mavromatis K."/>
            <person name="Sikorski J."/>
            <person name="Pabst E."/>
            <person name="Teshima H."/>
            <person name="Lapidus A."/>
            <person name="Lucas S."/>
            <person name="Nolan M."/>
            <person name="Glavina Del Rio T."/>
            <person name="Cheng J.F."/>
            <person name="Bruce D."/>
            <person name="Goodwin L."/>
            <person name="Pitluck S."/>
            <person name="Liolios K."/>
            <person name="Ivanova N."/>
            <person name="Mikhailova N."/>
            <person name="Pati A."/>
            <person name="Chen A."/>
            <person name="Palaniappan K."/>
            <person name="Land M."/>
            <person name="Hauser L."/>
            <person name="Chang Y.J."/>
            <person name="Jeffries C.D."/>
            <person name="Rohde M."/>
            <person name="Spring S."/>
            <person name="Goker M."/>
            <person name="Wirth R."/>
            <person name="Woyke T."/>
            <person name="Bristow J."/>
            <person name="Eisen J.A."/>
            <person name="Markowitz V."/>
            <person name="Hugenholtz P."/>
            <person name="Klenk H.P."/>
            <person name="Kyrpides N.C."/>
        </authorList>
    </citation>
    <scope>NUCLEOTIDE SEQUENCE [LARGE SCALE GENOMIC DNA]</scope>
    <source>
        <strain evidence="2">DSM 14429 / JCM 11212 / NBRC 100878 / IC-017</strain>
    </source>
</reference>
<dbReference type="AlphaFoldDB" id="E1QR29"/>
<name>E1QR29_VULDI</name>
<protein>
    <recommendedName>
        <fullName evidence="3">DNA-binding protein</fullName>
    </recommendedName>
</protein>
<keyword evidence="2" id="KW-1185">Reference proteome</keyword>
<dbReference type="Proteomes" id="UP000006681">
    <property type="component" value="Chromosome"/>
</dbReference>
<organism evidence="1 2">
    <name type="scientific">Vulcanisaeta distributa (strain DSM 14429 / JCM 11212 / NBRC 100878 / IC-017)</name>
    <dbReference type="NCBI Taxonomy" id="572478"/>
    <lineage>
        <taxon>Archaea</taxon>
        <taxon>Thermoproteota</taxon>
        <taxon>Thermoprotei</taxon>
        <taxon>Thermoproteales</taxon>
        <taxon>Thermoproteaceae</taxon>
        <taxon>Vulcanisaeta</taxon>
    </lineage>
</organism>